<dbReference type="Proteomes" id="UP001235094">
    <property type="component" value="Unassembled WGS sequence"/>
</dbReference>
<keyword evidence="2" id="KW-1185">Reference proteome</keyword>
<evidence type="ECO:0008006" key="3">
    <source>
        <dbReference type="Google" id="ProtNLM"/>
    </source>
</evidence>
<evidence type="ECO:0000313" key="1">
    <source>
        <dbReference type="EMBL" id="MDQ0513414.1"/>
    </source>
</evidence>
<proteinExistence type="predicted"/>
<evidence type="ECO:0000313" key="2">
    <source>
        <dbReference type="Proteomes" id="UP001235094"/>
    </source>
</evidence>
<gene>
    <name evidence="1" type="ORF">QOZ99_004336</name>
</gene>
<accession>A0ABU0LXJ3</accession>
<organism evidence="1 2">
    <name type="scientific">Ancylobacter amanitiformis</name>
    <dbReference type="NCBI Taxonomy" id="217069"/>
    <lineage>
        <taxon>Bacteria</taxon>
        <taxon>Pseudomonadati</taxon>
        <taxon>Pseudomonadota</taxon>
        <taxon>Alphaproteobacteria</taxon>
        <taxon>Hyphomicrobiales</taxon>
        <taxon>Xanthobacteraceae</taxon>
        <taxon>Ancylobacter</taxon>
    </lineage>
</organism>
<comment type="caution">
    <text evidence="1">The sequence shown here is derived from an EMBL/GenBank/DDBJ whole genome shotgun (WGS) entry which is preliminary data.</text>
</comment>
<name>A0ABU0LXJ3_9HYPH</name>
<sequence>MGFDQCASVLVGHAFETDHFALWEGFYCRYNPYASEKGPDELRARMRSQAREKPELLRIWSKHEWNVQLSNARDRASWRRSHRKYERREAAQKEQTRDYFRNNRDRIASGTDWPALKWIAGNYLIEPKRLSEVFDDVADAECALRNSFEFMRPHVPTLSFLVDHSPYSLRVLHAACLAHFRHAGNLDVIDIDVLKAVKTDLGGYNGYKEGEAEEFTAALDKLIFPTIDEVEAFARTFIEPQLSRAFDAPTGVGKLRYDNAFAPVRDELAFEWLERFPDMPWHARETLFDICAKQVERAALKALIEKRCADFVRSSTASNEEAKTRDFWFLRGLFFLDTSQEEIWDRFCSDRDAIFMIEERAGRFGRGDNEGWPNLSAEKIFRILDMYVGAWPKVVLPSSYGTDDPHDETAYRFLTDVVWRIDQDSPDKSIPVFDRLLGDTRFADFHDAAKSQRASAVHKRALKDFAPPSAAEIVAMLDRNRLATVEDLRALIVEELEKLEIWVRNNETNPLTTFYPNGKRVDENTARDRIVDRLQARMTALNLNVVIERYMANQNRCDITVSAMLGGQQRLLVVEVKGQWHKELFSAASAQLHVRYSSHPDAAQQGVYLVLWFGPEVPIAGKRRPNITDPDALRDAIIEQMPRDLHHLIDVVIIDLSPKKGAEE</sequence>
<reference evidence="1 2" key="1">
    <citation type="submission" date="2023-07" db="EMBL/GenBank/DDBJ databases">
        <title>Genomic Encyclopedia of Type Strains, Phase IV (KMG-IV): sequencing the most valuable type-strain genomes for metagenomic binning, comparative biology and taxonomic classification.</title>
        <authorList>
            <person name="Goeker M."/>
        </authorList>
    </citation>
    <scope>NUCLEOTIDE SEQUENCE [LARGE SCALE GENOMIC DNA]</scope>
    <source>
        <strain evidence="1 2">DSM 15561</strain>
    </source>
</reference>
<dbReference type="EMBL" id="JAUSVR010000029">
    <property type="protein sequence ID" value="MDQ0513414.1"/>
    <property type="molecule type" value="Genomic_DNA"/>
</dbReference>
<protein>
    <recommendedName>
        <fullName evidence="3">DUF3883 domain-containing protein</fullName>
    </recommendedName>
</protein>